<dbReference type="PhylomeDB" id="Q1AVC4"/>
<evidence type="ECO:0000313" key="3">
    <source>
        <dbReference type="EMBL" id="ABG04654.1"/>
    </source>
</evidence>
<organism evidence="3 4">
    <name type="scientific">Rubrobacter xylanophilus (strain DSM 9941 / JCM 11954 / NBRC 16129 / PRD-1)</name>
    <dbReference type="NCBI Taxonomy" id="266117"/>
    <lineage>
        <taxon>Bacteria</taxon>
        <taxon>Bacillati</taxon>
        <taxon>Actinomycetota</taxon>
        <taxon>Rubrobacteria</taxon>
        <taxon>Rubrobacterales</taxon>
        <taxon>Rubrobacteraceae</taxon>
        <taxon>Rubrobacter</taxon>
    </lineage>
</organism>
<dbReference type="SUPFAM" id="SSF52499">
    <property type="entry name" value="Isochorismatase-like hydrolases"/>
    <property type="match status" value="1"/>
</dbReference>
<dbReference type="Proteomes" id="UP000006637">
    <property type="component" value="Chromosome"/>
</dbReference>
<keyword evidence="4" id="KW-1185">Reference proteome</keyword>
<evidence type="ECO:0000313" key="4">
    <source>
        <dbReference type="Proteomes" id="UP000006637"/>
    </source>
</evidence>
<feature type="domain" description="Isochorismatase-like" evidence="2">
    <location>
        <begin position="19"/>
        <end position="194"/>
    </location>
</feature>
<dbReference type="eggNOG" id="COG1335">
    <property type="taxonomic scope" value="Bacteria"/>
</dbReference>
<dbReference type="InterPro" id="IPR050272">
    <property type="entry name" value="Isochorismatase-like_hydrls"/>
</dbReference>
<dbReference type="PANTHER" id="PTHR43540">
    <property type="entry name" value="PEROXYUREIDOACRYLATE/UREIDOACRYLATE AMIDOHYDROLASE-RELATED"/>
    <property type="match status" value="1"/>
</dbReference>
<accession>Q1AVC4</accession>
<reference evidence="3 4" key="1">
    <citation type="submission" date="2006-06" db="EMBL/GenBank/DDBJ databases">
        <title>Complete sequence of Rubrobacter xylanophilus DSM 9941.</title>
        <authorList>
            <consortium name="US DOE Joint Genome Institute"/>
            <person name="Copeland A."/>
            <person name="Lucas S."/>
            <person name="Lapidus A."/>
            <person name="Barry K."/>
            <person name="Detter J.C."/>
            <person name="Glavina del Rio T."/>
            <person name="Hammon N."/>
            <person name="Israni S."/>
            <person name="Dalin E."/>
            <person name="Tice H."/>
            <person name="Pitluck S."/>
            <person name="Munk A.C."/>
            <person name="Brettin T."/>
            <person name="Bruce D."/>
            <person name="Han C."/>
            <person name="Tapia R."/>
            <person name="Gilna P."/>
            <person name="Schmutz J."/>
            <person name="Larimer F."/>
            <person name="Land M."/>
            <person name="Hauser L."/>
            <person name="Kyrpides N."/>
            <person name="Lykidis A."/>
            <person name="da Costa M.S."/>
            <person name="Rainey F.A."/>
            <person name="Empadinhas N."/>
            <person name="Jolivet E."/>
            <person name="Battista J.R."/>
            <person name="Richardson P."/>
        </authorList>
    </citation>
    <scope>NUCLEOTIDE SEQUENCE [LARGE SCALE GENOMIC DNA]</scope>
    <source>
        <strain evidence="4">DSM 9941 / JCM 11954 / NBRC 16129 / PRD-1</strain>
    </source>
</reference>
<evidence type="ECO:0000256" key="1">
    <source>
        <dbReference type="ARBA" id="ARBA00022801"/>
    </source>
</evidence>
<gene>
    <name evidence="3" type="ordered locus">Rxyl_1694</name>
</gene>
<sequence>MRMHIEGFGGRGGFGRRPALVVVDMTLGFTAQDSPLACDLEGQVANIQRLLRSAREVGIPVVFTTVAYKESDKLTAAAFIDKVPALLTLEAGSRWADVDPRISPLASEPVLNKLFASAFFGTPLSSLLTAAGVDTLIVCGASTSGCVRATVVDALQHGFRPIVPHDAVGDRNQRAHEANLYDIDAKYGDVVPTKDVLKYLEEVGAAHAR</sequence>
<proteinExistence type="predicted"/>
<dbReference type="InterPro" id="IPR036380">
    <property type="entry name" value="Isochorismatase-like_sf"/>
</dbReference>
<name>Q1AVC4_RUBXD</name>
<evidence type="ECO:0000259" key="2">
    <source>
        <dbReference type="Pfam" id="PF00857"/>
    </source>
</evidence>
<dbReference type="InterPro" id="IPR000868">
    <property type="entry name" value="Isochorismatase-like_dom"/>
</dbReference>
<dbReference type="PANTHER" id="PTHR43540:SF1">
    <property type="entry name" value="ISOCHORISMATASE HYDROLASE"/>
    <property type="match status" value="1"/>
</dbReference>
<dbReference type="AlphaFoldDB" id="Q1AVC4"/>
<protein>
    <submittedName>
        <fullName evidence="3">Isochorismatase hydrolase</fullName>
    </submittedName>
</protein>
<dbReference type="Gene3D" id="3.40.50.850">
    <property type="entry name" value="Isochorismatase-like"/>
    <property type="match status" value="1"/>
</dbReference>
<keyword evidence="1 3" id="KW-0378">Hydrolase</keyword>
<dbReference type="GO" id="GO:0016787">
    <property type="term" value="F:hydrolase activity"/>
    <property type="evidence" value="ECO:0007669"/>
    <property type="project" value="UniProtKB-KW"/>
</dbReference>
<dbReference type="STRING" id="266117.Rxyl_1694"/>
<dbReference type="HOGENOM" id="CLU_068979_7_1_11"/>
<dbReference type="KEGG" id="rxy:Rxyl_1694"/>
<dbReference type="Pfam" id="PF00857">
    <property type="entry name" value="Isochorismatase"/>
    <property type="match status" value="1"/>
</dbReference>
<dbReference type="EMBL" id="CP000386">
    <property type="protein sequence ID" value="ABG04654.1"/>
    <property type="molecule type" value="Genomic_DNA"/>
</dbReference>